<feature type="domain" description="Guanylate cyclase" evidence="1">
    <location>
        <begin position="27"/>
        <end position="143"/>
    </location>
</feature>
<organism evidence="2 3">
    <name type="scientific">Algicella marina</name>
    <dbReference type="NCBI Taxonomy" id="2683284"/>
    <lineage>
        <taxon>Bacteria</taxon>
        <taxon>Pseudomonadati</taxon>
        <taxon>Pseudomonadota</taxon>
        <taxon>Alphaproteobacteria</taxon>
        <taxon>Rhodobacterales</taxon>
        <taxon>Paracoccaceae</taxon>
        <taxon>Algicella</taxon>
    </lineage>
</organism>
<dbReference type="PANTHER" id="PTHR43081:SF1">
    <property type="entry name" value="ADENYLATE CYCLASE, TERMINAL-DIFFERENTIATION SPECIFIC"/>
    <property type="match status" value="1"/>
</dbReference>
<dbReference type="RefSeq" id="WP_161863378.1">
    <property type="nucleotide sequence ID" value="NZ_CP046620.1"/>
</dbReference>
<dbReference type="EMBL" id="CP046620">
    <property type="protein sequence ID" value="QHQ36835.1"/>
    <property type="molecule type" value="Genomic_DNA"/>
</dbReference>
<dbReference type="Gene3D" id="1.25.40.10">
    <property type="entry name" value="Tetratricopeptide repeat domain"/>
    <property type="match status" value="1"/>
</dbReference>
<evidence type="ECO:0000313" key="3">
    <source>
        <dbReference type="Proteomes" id="UP000464495"/>
    </source>
</evidence>
<dbReference type="SMART" id="SM00028">
    <property type="entry name" value="TPR"/>
    <property type="match status" value="5"/>
</dbReference>
<dbReference type="AlphaFoldDB" id="A0A6P1T518"/>
<dbReference type="GO" id="GO:0035556">
    <property type="term" value="P:intracellular signal transduction"/>
    <property type="evidence" value="ECO:0007669"/>
    <property type="project" value="InterPro"/>
</dbReference>
<evidence type="ECO:0000259" key="1">
    <source>
        <dbReference type="PROSITE" id="PS50125"/>
    </source>
</evidence>
<name>A0A6P1T518_9RHOB</name>
<dbReference type="Pfam" id="PF00211">
    <property type="entry name" value="Guanylate_cyc"/>
    <property type="match status" value="1"/>
</dbReference>
<dbReference type="InterPro" id="IPR019734">
    <property type="entry name" value="TPR_rpt"/>
</dbReference>
<dbReference type="GO" id="GO:0004016">
    <property type="term" value="F:adenylate cyclase activity"/>
    <property type="evidence" value="ECO:0007669"/>
    <property type="project" value="UniProtKB-ARBA"/>
</dbReference>
<dbReference type="InterPro" id="IPR001054">
    <property type="entry name" value="A/G_cyclase"/>
</dbReference>
<sequence>MSRTMTSSAEGLERPDIASATARQLMCVVFADMAGYSALTSRDEAGTHAMWMKFVNQIVIPKTREQNGTIIRTLGDGILMTFESASAAVKWSLDVQKAIKDARVESINPYRGLALRIAVHICEAICDGADVYGDGVNITKRLQDSTAPDGIIVSEELYFAVRKAIPLQVRNLGFLNLKNISEPVRAFEIIQTAALPASGFLEIQSNLPSIAVLPLQNLSGKDSDTYFSDGVVEDIIISLSALKELFVISRASALAFGTGPTDPREVGRILGVRYVLQGTMRRSEARIRVSTTLSDTQSGETLYSEKCEFSHSDLFEVQDRIVERVVSRIAPNVRASERTRALRKPPDNFTAYDNCLKALDLMTSLDRARFDEAMDYLNKAMELDPNFVMPVAYAARWHCIYIGQGWAENRDAMVASAREYASRAVNLDRQNALALAAYGHVKSYLERDYDSAIVFLDRARELAPSHALAWINSAAALSYVGRAEEALAHAEFAIRLSPHDPDIYMYYDVLSGVYYWNDRFSEGILWASQARALNGSYTSNLRQLAVNYAALGQKKEARRAADELLRLDPDFRVSTYAENSCPFREPESKERFLNHLAEAGLPQ</sequence>
<dbReference type="SUPFAM" id="SSF48452">
    <property type="entry name" value="TPR-like"/>
    <property type="match status" value="1"/>
</dbReference>
<dbReference type="Gene3D" id="3.30.70.1230">
    <property type="entry name" value="Nucleotide cyclase"/>
    <property type="match status" value="1"/>
</dbReference>
<dbReference type="InterPro" id="IPR050697">
    <property type="entry name" value="Adenylyl/Guanylyl_Cyclase_3/4"/>
</dbReference>
<dbReference type="InterPro" id="IPR029787">
    <property type="entry name" value="Nucleotide_cyclase"/>
</dbReference>
<dbReference type="KEGG" id="amaq:GO499_17430"/>
<proteinExistence type="predicted"/>
<accession>A0A6P1T518</accession>
<dbReference type="CDD" id="cd07302">
    <property type="entry name" value="CHD"/>
    <property type="match status" value="1"/>
</dbReference>
<keyword evidence="3" id="KW-1185">Reference proteome</keyword>
<gene>
    <name evidence="2" type="ORF">GO499_17430</name>
</gene>
<protein>
    <recommendedName>
        <fullName evidence="1">Guanylate cyclase domain-containing protein</fullName>
    </recommendedName>
</protein>
<dbReference type="Proteomes" id="UP000464495">
    <property type="component" value="Chromosome"/>
</dbReference>
<dbReference type="PANTHER" id="PTHR43081">
    <property type="entry name" value="ADENYLATE CYCLASE, TERMINAL-DIFFERENTIATION SPECIFIC-RELATED"/>
    <property type="match status" value="1"/>
</dbReference>
<dbReference type="Gene3D" id="3.40.50.10070">
    <property type="entry name" value="TolB, N-terminal domain"/>
    <property type="match status" value="1"/>
</dbReference>
<dbReference type="InterPro" id="IPR011990">
    <property type="entry name" value="TPR-like_helical_dom_sf"/>
</dbReference>
<dbReference type="Pfam" id="PF13181">
    <property type="entry name" value="TPR_8"/>
    <property type="match status" value="1"/>
</dbReference>
<evidence type="ECO:0000313" key="2">
    <source>
        <dbReference type="EMBL" id="QHQ36835.1"/>
    </source>
</evidence>
<dbReference type="SUPFAM" id="SSF55073">
    <property type="entry name" value="Nucleotide cyclase"/>
    <property type="match status" value="1"/>
</dbReference>
<dbReference type="PROSITE" id="PS50125">
    <property type="entry name" value="GUANYLATE_CYCLASE_2"/>
    <property type="match status" value="1"/>
</dbReference>
<reference evidence="2 3" key="1">
    <citation type="submission" date="2019-12" db="EMBL/GenBank/DDBJ databases">
        <title>Complete genome sequence of Algicella marina strain 9Alg 56(T) isolated from the red alga Tichocarpus crinitus.</title>
        <authorList>
            <person name="Kim S.-G."/>
            <person name="Nedashkovskaya O.I."/>
        </authorList>
    </citation>
    <scope>NUCLEOTIDE SEQUENCE [LARGE SCALE GENOMIC DNA]</scope>
    <source>
        <strain evidence="2 3">9Alg 56</strain>
    </source>
</reference>
<dbReference type="GO" id="GO:0009190">
    <property type="term" value="P:cyclic nucleotide biosynthetic process"/>
    <property type="evidence" value="ECO:0007669"/>
    <property type="project" value="InterPro"/>
</dbReference>